<dbReference type="PATRIC" id="fig|1122241.3.peg.1559"/>
<dbReference type="Pfam" id="PF04055">
    <property type="entry name" value="Radical_SAM"/>
    <property type="match status" value="1"/>
</dbReference>
<feature type="binding site" evidence="9">
    <location>
        <position position="54"/>
    </location>
    <ligand>
        <name>[4Fe-4S] cluster</name>
        <dbReference type="ChEBI" id="CHEBI:49883"/>
        <label>1</label>
    </ligand>
</feature>
<dbReference type="SUPFAM" id="SSF102114">
    <property type="entry name" value="Radical SAM enzymes"/>
    <property type="match status" value="1"/>
</dbReference>
<dbReference type="GO" id="GO:0051539">
    <property type="term" value="F:4 iron, 4 sulfur cluster binding"/>
    <property type="evidence" value="ECO:0007669"/>
    <property type="project" value="UniProtKB-UniRule"/>
</dbReference>
<feature type="binding site" evidence="9">
    <location>
        <position position="282"/>
    </location>
    <ligand>
        <name>[4Fe-4S] cluster</name>
        <dbReference type="ChEBI" id="CHEBI:49883"/>
        <label>1</label>
    </ligand>
</feature>
<comment type="function">
    <text evidence="9">Catalyzes the radical-mediated insertion of two sulfur atoms into the C-6 and C-8 positions of the octanoyl moiety bound to the lipoyl domains of lipoate-dependent enzymes, thereby converting the octanoylated domains into lipoylated derivatives.</text>
</comment>
<dbReference type="SFLD" id="SFLDG01058">
    <property type="entry name" value="lipoyl_synthase_like"/>
    <property type="match status" value="1"/>
</dbReference>
<dbReference type="EC" id="2.8.1.8" evidence="9"/>
<dbReference type="UniPathway" id="UPA00538">
    <property type="reaction ID" value="UER00593"/>
</dbReference>
<reference evidence="11 12" key="1">
    <citation type="submission" date="2016-02" db="EMBL/GenBank/DDBJ databases">
        <title>Genome sequence of Moorella mulderi DSM 14980.</title>
        <authorList>
            <person name="Poehlein A."/>
            <person name="Daniel R."/>
        </authorList>
    </citation>
    <scope>NUCLEOTIDE SEQUENCE [LARGE SCALE GENOMIC DNA]</scope>
    <source>
        <strain evidence="11 12">DSM 14980</strain>
    </source>
</reference>
<feature type="binding site" evidence="9">
    <location>
        <position position="73"/>
    </location>
    <ligand>
        <name>[4Fe-4S] cluster</name>
        <dbReference type="ChEBI" id="CHEBI:49883"/>
        <label>2</label>
        <note>4Fe-4S-S-AdoMet</note>
    </ligand>
</feature>
<dbReference type="NCBIfam" id="TIGR00510">
    <property type="entry name" value="lipA"/>
    <property type="match status" value="1"/>
</dbReference>
<evidence type="ECO:0000259" key="10">
    <source>
        <dbReference type="PROSITE" id="PS51918"/>
    </source>
</evidence>
<dbReference type="InterPro" id="IPR058240">
    <property type="entry name" value="rSAM_sf"/>
</dbReference>
<keyword evidence="3 9" id="KW-0808">Transferase</keyword>
<dbReference type="InterPro" id="IPR003698">
    <property type="entry name" value="Lipoyl_synth"/>
</dbReference>
<comment type="cofactor">
    <cofactor evidence="9">
        <name>[4Fe-4S] cluster</name>
        <dbReference type="ChEBI" id="CHEBI:49883"/>
    </cofactor>
    <text evidence="9">Binds 2 [4Fe-4S] clusters per subunit. One cluster is coordinated with 3 cysteines and an exchangeable S-adenosyl-L-methionine.</text>
</comment>
<dbReference type="SFLD" id="SFLDF00271">
    <property type="entry name" value="lipoyl_synthase"/>
    <property type="match status" value="1"/>
</dbReference>
<dbReference type="NCBIfam" id="NF004019">
    <property type="entry name" value="PRK05481.1"/>
    <property type="match status" value="1"/>
</dbReference>
<feature type="binding site" evidence="9">
    <location>
        <position position="43"/>
    </location>
    <ligand>
        <name>[4Fe-4S] cluster</name>
        <dbReference type="ChEBI" id="CHEBI:49883"/>
        <label>1</label>
    </ligand>
</feature>
<keyword evidence="2 9" id="KW-0963">Cytoplasm</keyword>
<evidence type="ECO:0000256" key="5">
    <source>
        <dbReference type="ARBA" id="ARBA00022723"/>
    </source>
</evidence>
<dbReference type="PIRSF" id="PIRSF005963">
    <property type="entry name" value="Lipoyl_synth"/>
    <property type="match status" value="1"/>
</dbReference>
<feature type="binding site" evidence="9">
    <location>
        <position position="76"/>
    </location>
    <ligand>
        <name>[4Fe-4S] cluster</name>
        <dbReference type="ChEBI" id="CHEBI:49883"/>
        <label>2</label>
        <note>4Fe-4S-S-AdoMet</note>
    </ligand>
</feature>
<dbReference type="AlphaFoldDB" id="A0A151AXG4"/>
<comment type="similarity">
    <text evidence="9">Belongs to the radical SAM superfamily. Lipoyl synthase family.</text>
</comment>
<dbReference type="RefSeq" id="WP_062283458.1">
    <property type="nucleotide sequence ID" value="NZ_LTBC01000004.1"/>
</dbReference>
<dbReference type="PANTHER" id="PTHR10949:SF0">
    <property type="entry name" value="LIPOYL SYNTHASE, MITOCHONDRIAL"/>
    <property type="match status" value="1"/>
</dbReference>
<keyword evidence="6 9" id="KW-0408">Iron</keyword>
<evidence type="ECO:0000256" key="8">
    <source>
        <dbReference type="ARBA" id="ARBA00047326"/>
    </source>
</evidence>
<keyword evidence="1 9" id="KW-0004">4Fe-4S</keyword>
<dbReference type="CDD" id="cd01335">
    <property type="entry name" value="Radical_SAM"/>
    <property type="match status" value="1"/>
</dbReference>
<evidence type="ECO:0000256" key="1">
    <source>
        <dbReference type="ARBA" id="ARBA00022485"/>
    </source>
</evidence>
<dbReference type="InterPro" id="IPR013785">
    <property type="entry name" value="Aldolase_TIM"/>
</dbReference>
<dbReference type="NCBIfam" id="NF009544">
    <property type="entry name" value="PRK12928.1"/>
    <property type="match status" value="1"/>
</dbReference>
<protein>
    <recommendedName>
        <fullName evidence="9">Lipoyl synthase</fullName>
        <ecNumber evidence="9">2.8.1.8</ecNumber>
    </recommendedName>
    <alternativeName>
        <fullName evidence="9">Lip-syn</fullName>
        <shortName evidence="9">LS</shortName>
    </alternativeName>
    <alternativeName>
        <fullName evidence="9">Lipoate synthase</fullName>
    </alternativeName>
    <alternativeName>
        <fullName evidence="9">Lipoic acid synthase</fullName>
    </alternativeName>
    <alternativeName>
        <fullName evidence="9">Sulfur insertion protein LipA</fullName>
    </alternativeName>
</protein>
<evidence type="ECO:0000256" key="3">
    <source>
        <dbReference type="ARBA" id="ARBA00022679"/>
    </source>
</evidence>
<proteinExistence type="inferred from homology"/>
<dbReference type="InterPro" id="IPR007197">
    <property type="entry name" value="rSAM"/>
</dbReference>
<organism evidence="11 12">
    <name type="scientific">Moorella mulderi DSM 14980</name>
    <dbReference type="NCBI Taxonomy" id="1122241"/>
    <lineage>
        <taxon>Bacteria</taxon>
        <taxon>Bacillati</taxon>
        <taxon>Bacillota</taxon>
        <taxon>Clostridia</taxon>
        <taxon>Neomoorellales</taxon>
        <taxon>Neomoorellaceae</taxon>
        <taxon>Neomoorella</taxon>
    </lineage>
</organism>
<keyword evidence="5 9" id="KW-0479">Metal-binding</keyword>
<dbReference type="InterPro" id="IPR006638">
    <property type="entry name" value="Elp3/MiaA/NifB-like_rSAM"/>
</dbReference>
<comment type="catalytic activity">
    <reaction evidence="8 9">
        <text>[[Fe-S] cluster scaffold protein carrying a second [4Fe-4S](2+) cluster] + N(6)-octanoyl-L-lysyl-[protein] + 2 oxidized [2Fe-2S]-[ferredoxin] + 2 S-adenosyl-L-methionine + 4 H(+) = [[Fe-S] cluster scaffold protein] + N(6)-[(R)-dihydrolipoyl]-L-lysyl-[protein] + 4 Fe(3+) + 2 hydrogen sulfide + 2 5'-deoxyadenosine + 2 L-methionine + 2 reduced [2Fe-2S]-[ferredoxin]</text>
        <dbReference type="Rhea" id="RHEA:16585"/>
        <dbReference type="Rhea" id="RHEA-COMP:9928"/>
        <dbReference type="Rhea" id="RHEA-COMP:10000"/>
        <dbReference type="Rhea" id="RHEA-COMP:10001"/>
        <dbReference type="Rhea" id="RHEA-COMP:10475"/>
        <dbReference type="Rhea" id="RHEA-COMP:14568"/>
        <dbReference type="Rhea" id="RHEA-COMP:14569"/>
        <dbReference type="ChEBI" id="CHEBI:15378"/>
        <dbReference type="ChEBI" id="CHEBI:17319"/>
        <dbReference type="ChEBI" id="CHEBI:29034"/>
        <dbReference type="ChEBI" id="CHEBI:29919"/>
        <dbReference type="ChEBI" id="CHEBI:33722"/>
        <dbReference type="ChEBI" id="CHEBI:33737"/>
        <dbReference type="ChEBI" id="CHEBI:33738"/>
        <dbReference type="ChEBI" id="CHEBI:57844"/>
        <dbReference type="ChEBI" id="CHEBI:59789"/>
        <dbReference type="ChEBI" id="CHEBI:78809"/>
        <dbReference type="ChEBI" id="CHEBI:83100"/>
        <dbReference type="EC" id="2.8.1.8"/>
    </reaction>
</comment>
<gene>
    <name evidence="9 11" type="primary">lipA</name>
    <name evidence="11" type="ORF">MOMUL_14800</name>
</gene>
<dbReference type="GO" id="GO:0046872">
    <property type="term" value="F:metal ion binding"/>
    <property type="evidence" value="ECO:0007669"/>
    <property type="project" value="UniProtKB-KW"/>
</dbReference>
<dbReference type="PROSITE" id="PS51918">
    <property type="entry name" value="RADICAL_SAM"/>
    <property type="match status" value="1"/>
</dbReference>
<feature type="domain" description="Radical SAM core" evidence="10">
    <location>
        <begin position="55"/>
        <end position="271"/>
    </location>
</feature>
<comment type="pathway">
    <text evidence="9">Protein modification; protein lipoylation via endogenous pathway; protein N(6)-(lipoyl)lysine from octanoyl-[acyl-carrier-protein]: step 2/2.</text>
</comment>
<sequence>MAISSAAAGHRRLPSWLHKRIPSSGDIEATRRLLAGLHLNTVCQSALCPNQGECFARRTATFMILGNTCTRNCRFCAVEHGRPEAVDQDEPGRVAEAARRLGLKHVVVTSVTRDDLPDGGAGHFAATIAALRAALPQAYIEVLTPDFRGDKEALATVARAKPDIFNHNVETVPRLYPTVRPQADYRRSLQVLKKMKELDPAIYTKSGLMVGLGETIDEVLQVMTDLRSVDCDILTIGQYLRPSAGHLEIKEFVTPETFAWYAEKGREMGFLYVASAPFVRSSYHAAEFSEKVAGVKPSCS</sequence>
<dbReference type="OrthoDB" id="9787898at2"/>
<keyword evidence="7 9" id="KW-0411">Iron-sulfur</keyword>
<dbReference type="HAMAP" id="MF_00206">
    <property type="entry name" value="Lipoyl_synth"/>
    <property type="match status" value="1"/>
</dbReference>
<feature type="binding site" evidence="9">
    <location>
        <position position="69"/>
    </location>
    <ligand>
        <name>[4Fe-4S] cluster</name>
        <dbReference type="ChEBI" id="CHEBI:49883"/>
        <label>2</label>
        <note>4Fe-4S-S-AdoMet</note>
    </ligand>
</feature>
<feature type="binding site" evidence="9">
    <location>
        <position position="48"/>
    </location>
    <ligand>
        <name>[4Fe-4S] cluster</name>
        <dbReference type="ChEBI" id="CHEBI:49883"/>
        <label>1</label>
    </ligand>
</feature>
<keyword evidence="4 9" id="KW-0949">S-adenosyl-L-methionine</keyword>
<dbReference type="SMART" id="SM00729">
    <property type="entry name" value="Elp3"/>
    <property type="match status" value="1"/>
</dbReference>
<dbReference type="PANTHER" id="PTHR10949">
    <property type="entry name" value="LIPOYL SYNTHASE"/>
    <property type="match status" value="1"/>
</dbReference>
<evidence type="ECO:0000313" key="11">
    <source>
        <dbReference type="EMBL" id="KYH32260.1"/>
    </source>
</evidence>
<dbReference type="GO" id="GO:0016992">
    <property type="term" value="F:lipoate synthase activity"/>
    <property type="evidence" value="ECO:0007669"/>
    <property type="project" value="UniProtKB-UniRule"/>
</dbReference>
<dbReference type="Gene3D" id="3.20.20.70">
    <property type="entry name" value="Aldolase class I"/>
    <property type="match status" value="1"/>
</dbReference>
<evidence type="ECO:0000256" key="9">
    <source>
        <dbReference type="HAMAP-Rule" id="MF_00206"/>
    </source>
</evidence>
<name>A0A151AXG4_9FIRM</name>
<dbReference type="EMBL" id="LTBC01000004">
    <property type="protein sequence ID" value="KYH32260.1"/>
    <property type="molecule type" value="Genomic_DNA"/>
</dbReference>
<accession>A0A151AXG4</accession>
<evidence type="ECO:0000256" key="4">
    <source>
        <dbReference type="ARBA" id="ARBA00022691"/>
    </source>
</evidence>
<dbReference type="GO" id="GO:0005737">
    <property type="term" value="C:cytoplasm"/>
    <property type="evidence" value="ECO:0007669"/>
    <property type="project" value="UniProtKB-SubCell"/>
</dbReference>
<evidence type="ECO:0000256" key="7">
    <source>
        <dbReference type="ARBA" id="ARBA00023014"/>
    </source>
</evidence>
<dbReference type="Proteomes" id="UP000075670">
    <property type="component" value="Unassembled WGS sequence"/>
</dbReference>
<dbReference type="SFLD" id="SFLDS00029">
    <property type="entry name" value="Radical_SAM"/>
    <property type="match status" value="1"/>
</dbReference>
<comment type="subcellular location">
    <subcellularLocation>
        <location evidence="9">Cytoplasm</location>
    </subcellularLocation>
</comment>
<keyword evidence="12" id="KW-1185">Reference proteome</keyword>
<evidence type="ECO:0000313" key="12">
    <source>
        <dbReference type="Proteomes" id="UP000075670"/>
    </source>
</evidence>
<comment type="caution">
    <text evidence="11">The sequence shown here is derived from an EMBL/GenBank/DDBJ whole genome shotgun (WGS) entry which is preliminary data.</text>
</comment>
<dbReference type="FunFam" id="3.20.20.70:FF:000186">
    <property type="entry name" value="Lipoyl synthase"/>
    <property type="match status" value="1"/>
</dbReference>
<evidence type="ECO:0000256" key="2">
    <source>
        <dbReference type="ARBA" id="ARBA00022490"/>
    </source>
</evidence>
<dbReference type="GO" id="GO:0009249">
    <property type="term" value="P:protein lipoylation"/>
    <property type="evidence" value="ECO:0007669"/>
    <property type="project" value="UniProtKB-UniRule"/>
</dbReference>
<evidence type="ECO:0000256" key="6">
    <source>
        <dbReference type="ARBA" id="ARBA00023004"/>
    </source>
</evidence>